<gene>
    <name evidence="1" type="ORF">EYF80_057462</name>
</gene>
<sequence length="82" mass="8709">MSEEEHTRSDELFKDVKFYVVGDIDQKPLGSVLFCIYLGPPASRSTGRPDCACVNAAVGDLWLGAPLPVDGEPASSGLLSVL</sequence>
<accession>A0A4Z2ETY9</accession>
<proteinExistence type="predicted"/>
<dbReference type="AlphaFoldDB" id="A0A4Z2ETY9"/>
<comment type="caution">
    <text evidence="1">The sequence shown here is derived from an EMBL/GenBank/DDBJ whole genome shotgun (WGS) entry which is preliminary data.</text>
</comment>
<name>A0A4Z2ETY9_9TELE</name>
<evidence type="ECO:0000313" key="2">
    <source>
        <dbReference type="Proteomes" id="UP000314294"/>
    </source>
</evidence>
<reference evidence="1 2" key="1">
    <citation type="submission" date="2019-03" db="EMBL/GenBank/DDBJ databases">
        <title>First draft genome of Liparis tanakae, snailfish: a comprehensive survey of snailfish specific genes.</title>
        <authorList>
            <person name="Kim W."/>
            <person name="Song I."/>
            <person name="Jeong J.-H."/>
            <person name="Kim D."/>
            <person name="Kim S."/>
            <person name="Ryu S."/>
            <person name="Song J.Y."/>
            <person name="Lee S.K."/>
        </authorList>
    </citation>
    <scope>NUCLEOTIDE SEQUENCE [LARGE SCALE GENOMIC DNA]</scope>
    <source>
        <tissue evidence="1">Muscle</tissue>
    </source>
</reference>
<protein>
    <submittedName>
        <fullName evidence="1">Uncharacterized protein</fullName>
    </submittedName>
</protein>
<keyword evidence="2" id="KW-1185">Reference proteome</keyword>
<dbReference type="Proteomes" id="UP000314294">
    <property type="component" value="Unassembled WGS sequence"/>
</dbReference>
<dbReference type="EMBL" id="SRLO01002735">
    <property type="protein sequence ID" value="TNN32376.1"/>
    <property type="molecule type" value="Genomic_DNA"/>
</dbReference>
<organism evidence="1 2">
    <name type="scientific">Liparis tanakae</name>
    <name type="common">Tanaka's snailfish</name>
    <dbReference type="NCBI Taxonomy" id="230148"/>
    <lineage>
        <taxon>Eukaryota</taxon>
        <taxon>Metazoa</taxon>
        <taxon>Chordata</taxon>
        <taxon>Craniata</taxon>
        <taxon>Vertebrata</taxon>
        <taxon>Euteleostomi</taxon>
        <taxon>Actinopterygii</taxon>
        <taxon>Neopterygii</taxon>
        <taxon>Teleostei</taxon>
        <taxon>Neoteleostei</taxon>
        <taxon>Acanthomorphata</taxon>
        <taxon>Eupercaria</taxon>
        <taxon>Perciformes</taxon>
        <taxon>Cottioidei</taxon>
        <taxon>Cottales</taxon>
        <taxon>Liparidae</taxon>
        <taxon>Liparis</taxon>
    </lineage>
</organism>
<evidence type="ECO:0000313" key="1">
    <source>
        <dbReference type="EMBL" id="TNN32376.1"/>
    </source>
</evidence>